<dbReference type="EMBL" id="LCIY01000015">
    <property type="protein sequence ID" value="KKT67015.1"/>
    <property type="molecule type" value="Genomic_DNA"/>
</dbReference>
<evidence type="ECO:0000313" key="8">
    <source>
        <dbReference type="Proteomes" id="UP000034826"/>
    </source>
</evidence>
<dbReference type="GO" id="GO:0071555">
    <property type="term" value="P:cell wall organization"/>
    <property type="evidence" value="ECO:0007669"/>
    <property type="project" value="UniProtKB-KW"/>
</dbReference>
<dbReference type="PANTHER" id="PTHR36174">
    <property type="entry name" value="LIPID II:GLYCINE GLYCYLTRANSFERASE"/>
    <property type="match status" value="1"/>
</dbReference>
<dbReference type="GO" id="GO:0016755">
    <property type="term" value="F:aminoacyltransferase activity"/>
    <property type="evidence" value="ECO:0007669"/>
    <property type="project" value="InterPro"/>
</dbReference>
<keyword evidence="6" id="KW-0961">Cell wall biogenesis/degradation</keyword>
<dbReference type="GO" id="GO:0008360">
    <property type="term" value="P:regulation of cell shape"/>
    <property type="evidence" value="ECO:0007669"/>
    <property type="project" value="UniProtKB-KW"/>
</dbReference>
<evidence type="ECO:0000256" key="4">
    <source>
        <dbReference type="ARBA" id="ARBA00022984"/>
    </source>
</evidence>
<evidence type="ECO:0000256" key="6">
    <source>
        <dbReference type="ARBA" id="ARBA00023316"/>
    </source>
</evidence>
<accession>A0A0G1J6W1</accession>
<dbReference type="PROSITE" id="PS51191">
    <property type="entry name" value="FEMABX"/>
    <property type="match status" value="1"/>
</dbReference>
<name>A0A0G1J6W1_9BACT</name>
<dbReference type="SUPFAM" id="SSF55729">
    <property type="entry name" value="Acyl-CoA N-acyltransferases (Nat)"/>
    <property type="match status" value="2"/>
</dbReference>
<dbReference type="Pfam" id="PF02388">
    <property type="entry name" value="FemAB"/>
    <property type="match status" value="2"/>
</dbReference>
<dbReference type="InterPro" id="IPR050644">
    <property type="entry name" value="PG_Glycine_Bridge_Synth"/>
</dbReference>
<dbReference type="PANTHER" id="PTHR36174:SF1">
    <property type="entry name" value="LIPID II:GLYCINE GLYCYLTRANSFERASE"/>
    <property type="match status" value="1"/>
</dbReference>
<dbReference type="Proteomes" id="UP000034826">
    <property type="component" value="Unassembled WGS sequence"/>
</dbReference>
<sequence length="339" mass="39780">MIREATEKDRIIFDKLARHPLQSWSWGEFRKQTGVEVLRLVQADDKKTREVFQITWHKIPKIKRYIGYCPKSAIPDAEAMKGIKKEAGKKGAIMVKFEPNEKDIEASQKQVRELAGIFDFRAGKPLFTKYTFQLDISKSEEEILKNMNQKTRYNVRLAEKRGVKIVEDNSEMAFEEYWKLTEETTKRQKFFAHGKSYHRKMWQTMIVNGGGHLMKAVYEGKTLTTWVLFELNGVLYYPYGASSNEKREVMASNLMMWEAIKLGKKHGCKMFDMWGSMGPEPDQSDPWYGFHRFKQGYGGELTEFVGTYDLVVNRRFYEIYTLADKLRWIALKLLAKLRK</sequence>
<evidence type="ECO:0000256" key="3">
    <source>
        <dbReference type="ARBA" id="ARBA00022960"/>
    </source>
</evidence>
<keyword evidence="2" id="KW-0808">Transferase</keyword>
<dbReference type="GO" id="GO:0009252">
    <property type="term" value="P:peptidoglycan biosynthetic process"/>
    <property type="evidence" value="ECO:0007669"/>
    <property type="project" value="UniProtKB-KW"/>
</dbReference>
<evidence type="ECO:0000256" key="1">
    <source>
        <dbReference type="ARBA" id="ARBA00009943"/>
    </source>
</evidence>
<comment type="caution">
    <text evidence="7">The sequence shown here is derived from an EMBL/GenBank/DDBJ whole genome shotgun (WGS) entry which is preliminary data.</text>
</comment>
<gene>
    <name evidence="7" type="ORF">UW60_C0015G0010</name>
</gene>
<dbReference type="Gene3D" id="3.40.630.30">
    <property type="match status" value="2"/>
</dbReference>
<keyword evidence="5" id="KW-0012">Acyltransferase</keyword>
<evidence type="ECO:0000313" key="7">
    <source>
        <dbReference type="EMBL" id="KKT67015.1"/>
    </source>
</evidence>
<dbReference type="PATRIC" id="fig|1618564.3.peg.487"/>
<evidence type="ECO:0000256" key="2">
    <source>
        <dbReference type="ARBA" id="ARBA00022679"/>
    </source>
</evidence>
<protein>
    <submittedName>
        <fullName evidence="7">FemAB family protein</fullName>
    </submittedName>
</protein>
<dbReference type="InterPro" id="IPR016181">
    <property type="entry name" value="Acyl_CoA_acyltransferase"/>
</dbReference>
<reference evidence="7 8" key="1">
    <citation type="journal article" date="2015" name="Nature">
        <title>rRNA introns, odd ribosomes, and small enigmatic genomes across a large radiation of phyla.</title>
        <authorList>
            <person name="Brown C.T."/>
            <person name="Hug L.A."/>
            <person name="Thomas B.C."/>
            <person name="Sharon I."/>
            <person name="Castelle C.J."/>
            <person name="Singh A."/>
            <person name="Wilkins M.J."/>
            <person name="Williams K.H."/>
            <person name="Banfield J.F."/>
        </authorList>
    </citation>
    <scope>NUCLEOTIDE SEQUENCE [LARGE SCALE GENOMIC DNA]</scope>
</reference>
<evidence type="ECO:0000256" key="5">
    <source>
        <dbReference type="ARBA" id="ARBA00023315"/>
    </source>
</evidence>
<dbReference type="AlphaFoldDB" id="A0A0G1J6W1"/>
<organism evidence="7 8">
    <name type="scientific">Candidatus Woesebacteria bacterium GW2011_GWA2_44_33</name>
    <dbReference type="NCBI Taxonomy" id="1618564"/>
    <lineage>
        <taxon>Bacteria</taxon>
        <taxon>Candidatus Woeseibacteriota</taxon>
    </lineage>
</organism>
<keyword evidence="4" id="KW-0573">Peptidoglycan synthesis</keyword>
<comment type="similarity">
    <text evidence="1">Belongs to the FemABX family.</text>
</comment>
<proteinExistence type="inferred from homology"/>
<dbReference type="InterPro" id="IPR003447">
    <property type="entry name" value="FEMABX"/>
</dbReference>
<keyword evidence="3" id="KW-0133">Cell shape</keyword>